<evidence type="ECO:0000256" key="1">
    <source>
        <dbReference type="SAM" id="Phobius"/>
    </source>
</evidence>
<name>A0A166J8V5_LACLC</name>
<feature type="transmembrane region" description="Helical" evidence="1">
    <location>
        <begin position="88"/>
        <end position="107"/>
    </location>
</feature>
<evidence type="ECO:0000313" key="3">
    <source>
        <dbReference type="Proteomes" id="UP000076519"/>
    </source>
</evidence>
<feature type="transmembrane region" description="Helical" evidence="1">
    <location>
        <begin position="199"/>
        <end position="217"/>
    </location>
</feature>
<dbReference type="RefSeq" id="WP_063281982.1">
    <property type="nucleotide sequence ID" value="NZ_LIYF01000027.1"/>
</dbReference>
<feature type="transmembrane region" description="Helical" evidence="1">
    <location>
        <begin position="12"/>
        <end position="30"/>
    </location>
</feature>
<organism evidence="2 3">
    <name type="scientific">Lactococcus lactis subsp. cremoris</name>
    <name type="common">Streptococcus cremoris</name>
    <dbReference type="NCBI Taxonomy" id="1359"/>
    <lineage>
        <taxon>Bacteria</taxon>
        <taxon>Bacillati</taxon>
        <taxon>Bacillota</taxon>
        <taxon>Bacilli</taxon>
        <taxon>Lactobacillales</taxon>
        <taxon>Streptococcaceae</taxon>
        <taxon>Lactococcus</taxon>
    </lineage>
</organism>
<keyword evidence="1" id="KW-1133">Transmembrane helix</keyword>
<accession>A0A166J8V5</accession>
<evidence type="ECO:0000313" key="2">
    <source>
        <dbReference type="EMBL" id="KZK05768.1"/>
    </source>
</evidence>
<keyword evidence="1" id="KW-0812">Transmembrane</keyword>
<keyword evidence="1" id="KW-0472">Membrane</keyword>
<comment type="caution">
    <text evidence="2">The sequence shown here is derived from an EMBL/GenBank/DDBJ whole genome shotgun (WGS) entry which is preliminary data.</text>
</comment>
<proteinExistence type="predicted"/>
<dbReference type="AlphaFoldDB" id="A0A166J8V5"/>
<feature type="transmembrane region" description="Helical" evidence="1">
    <location>
        <begin position="223"/>
        <end position="242"/>
    </location>
</feature>
<dbReference type="Proteomes" id="UP000076519">
    <property type="component" value="Unassembled WGS sequence"/>
</dbReference>
<sequence>MSLKFLESIADIVPLITLAVLVIKAGVDVLSATSLEKTLENNYQRFVRHLVNIIGIFVSIVIAIFDIYSASRGETNTTNKNLSDKDILIYLVLVGLISVAIIYALCFREYQENYQQKMLVSLMVPKEHYQQYIIKKRIFKDKVLLEPLFSDKENEYLILDFKQVQNHILRQETYDEVKKRRQQKRYEFWNGFNSKRDKIALGVVIVALLIIMAIGTWNQDGVASKIMFLLPFLVFAGNFVRYQRKDYKAGKLEYEVRKGNK</sequence>
<feature type="transmembrane region" description="Helical" evidence="1">
    <location>
        <begin position="50"/>
        <end position="68"/>
    </location>
</feature>
<dbReference type="EMBL" id="LIYF01000027">
    <property type="protein sequence ID" value="KZK05768.1"/>
    <property type="molecule type" value="Genomic_DNA"/>
</dbReference>
<gene>
    <name evidence="2" type="ORF">AB996_1649</name>
</gene>
<reference evidence="2 3" key="1">
    <citation type="submission" date="2015-08" db="EMBL/GenBank/DDBJ databases">
        <title>Draft Genome Sequences of 11 Lactococcus lactis subspecies cremoris strains.</title>
        <authorList>
            <person name="Wels M."/>
            <person name="Backus L."/>
            <person name="Boekhorst J."/>
            <person name="Dijkstra A."/>
            <person name="Beerthuizen M."/>
            <person name="Siezen R."/>
            <person name="Bachmann H."/>
            <person name="Van Hijum S."/>
        </authorList>
    </citation>
    <scope>NUCLEOTIDE SEQUENCE [LARGE SCALE GENOMIC DNA]</scope>
    <source>
        <strain evidence="2 3">KW10</strain>
    </source>
</reference>
<dbReference type="PATRIC" id="fig|1359.32.peg.1833"/>
<protein>
    <submittedName>
        <fullName evidence="2">Uncharacterized protein</fullName>
    </submittedName>
</protein>